<dbReference type="Gene3D" id="3.20.20.100">
    <property type="entry name" value="NADP-dependent oxidoreductase domain"/>
    <property type="match status" value="1"/>
</dbReference>
<sequence>MSVTAKAAGTVGIGGALEVARMGYGAMRLTGQPGNWGPCPDPTSGIRVLRRAAELGVTLIDTAHTYGPGFNEALIAEVLHPSPPIS</sequence>
<dbReference type="InterPro" id="IPR036812">
    <property type="entry name" value="NAD(P)_OxRdtase_dom_sf"/>
</dbReference>
<organism evidence="2 3">
    <name type="scientific">Benzoatithermus flavus</name>
    <dbReference type="NCBI Taxonomy" id="3108223"/>
    <lineage>
        <taxon>Bacteria</taxon>
        <taxon>Pseudomonadati</taxon>
        <taxon>Pseudomonadota</taxon>
        <taxon>Alphaproteobacteria</taxon>
        <taxon>Geminicoccales</taxon>
        <taxon>Geminicoccaceae</taxon>
        <taxon>Benzoatithermus</taxon>
    </lineage>
</organism>
<dbReference type="Pfam" id="PF00248">
    <property type="entry name" value="Aldo_ket_red"/>
    <property type="match status" value="1"/>
</dbReference>
<dbReference type="SUPFAM" id="SSF51430">
    <property type="entry name" value="NAD(P)-linked oxidoreductase"/>
    <property type="match status" value="1"/>
</dbReference>
<feature type="domain" description="NADP-dependent oxidoreductase" evidence="1">
    <location>
        <begin position="21"/>
        <end position="81"/>
    </location>
</feature>
<reference evidence="2 3" key="1">
    <citation type="submission" date="2024-01" db="EMBL/GenBank/DDBJ databases">
        <title>Multi-omics insights into the function and evolution of sodium benzoate biodegradation pathways in Benzoatithermus flavus gen. nov., sp. nov. from hot spring.</title>
        <authorList>
            <person name="Hu C.-J."/>
            <person name="Li W.-J."/>
        </authorList>
    </citation>
    <scope>NUCLEOTIDE SEQUENCE [LARGE SCALE GENOMIC DNA]</scope>
    <source>
        <strain evidence="2 3">SYSU G07066</strain>
    </source>
</reference>
<evidence type="ECO:0000313" key="2">
    <source>
        <dbReference type="EMBL" id="MEK0085465.1"/>
    </source>
</evidence>
<name>A0ABU8XW89_9PROT</name>
<comment type="caution">
    <text evidence="2">The sequence shown here is derived from an EMBL/GenBank/DDBJ whole genome shotgun (WGS) entry which is preliminary data.</text>
</comment>
<dbReference type="RefSeq" id="WP_418161313.1">
    <property type="nucleotide sequence ID" value="NZ_JBBLZC010000027.1"/>
</dbReference>
<dbReference type="EMBL" id="JBBLZC010000027">
    <property type="protein sequence ID" value="MEK0085465.1"/>
    <property type="molecule type" value="Genomic_DNA"/>
</dbReference>
<protein>
    <submittedName>
        <fullName evidence="2">Aldo/keto reductase</fullName>
    </submittedName>
</protein>
<keyword evidence="3" id="KW-1185">Reference proteome</keyword>
<dbReference type="InterPro" id="IPR023210">
    <property type="entry name" value="NADP_OxRdtase_dom"/>
</dbReference>
<proteinExistence type="predicted"/>
<dbReference type="Proteomes" id="UP001375743">
    <property type="component" value="Unassembled WGS sequence"/>
</dbReference>
<evidence type="ECO:0000259" key="1">
    <source>
        <dbReference type="Pfam" id="PF00248"/>
    </source>
</evidence>
<evidence type="ECO:0000313" key="3">
    <source>
        <dbReference type="Proteomes" id="UP001375743"/>
    </source>
</evidence>
<gene>
    <name evidence="2" type="ORF">U1T56_20115</name>
</gene>
<accession>A0ABU8XW89</accession>